<sequence>MALKRKRSSAAVTSPFSDCSERTQQSSASLAIPNFYNQSKPIEPLHQKPTWAWPTYEDEPTQPVNSRTRKRHRDDRPDEQTVYENTISKLFNAQRNQLNALPTPSHLLNPPTNAIVPQSQRSTLHAFWHINQQPEQTRMAVDSFQNSTTSAKILCSDCDRAILPDDAMELENELVEQEAACHNCRWLVCDGCAVLGDQRICLTCMTNGGR</sequence>
<evidence type="ECO:0000313" key="2">
    <source>
        <dbReference type="EMBL" id="WPG97514.1"/>
    </source>
</evidence>
<dbReference type="AlphaFoldDB" id="A0AAQ3LYJ5"/>
<proteinExistence type="predicted"/>
<name>A0AAQ3LYJ5_9PEZI</name>
<organism evidence="2 3">
    <name type="scientific">Acrodontium crateriforme</name>
    <dbReference type="NCBI Taxonomy" id="150365"/>
    <lineage>
        <taxon>Eukaryota</taxon>
        <taxon>Fungi</taxon>
        <taxon>Dikarya</taxon>
        <taxon>Ascomycota</taxon>
        <taxon>Pezizomycotina</taxon>
        <taxon>Dothideomycetes</taxon>
        <taxon>Dothideomycetidae</taxon>
        <taxon>Mycosphaerellales</taxon>
        <taxon>Teratosphaeriaceae</taxon>
        <taxon>Acrodontium</taxon>
    </lineage>
</organism>
<evidence type="ECO:0000256" key="1">
    <source>
        <dbReference type="SAM" id="MobiDB-lite"/>
    </source>
</evidence>
<evidence type="ECO:0000313" key="3">
    <source>
        <dbReference type="Proteomes" id="UP001303373"/>
    </source>
</evidence>
<reference evidence="2 3" key="1">
    <citation type="submission" date="2023-11" db="EMBL/GenBank/DDBJ databases">
        <title>An acidophilic fungus is an integral part of prey digestion in a carnivorous sundew plant.</title>
        <authorList>
            <person name="Tsai I.J."/>
        </authorList>
    </citation>
    <scope>NUCLEOTIDE SEQUENCE [LARGE SCALE GENOMIC DNA]</scope>
    <source>
        <strain evidence="2">169a</strain>
    </source>
</reference>
<dbReference type="Proteomes" id="UP001303373">
    <property type="component" value="Chromosome 1"/>
</dbReference>
<dbReference type="EMBL" id="CP138580">
    <property type="protein sequence ID" value="WPG97514.1"/>
    <property type="molecule type" value="Genomic_DNA"/>
</dbReference>
<protein>
    <submittedName>
        <fullName evidence="2">Uncharacterized protein</fullName>
    </submittedName>
</protein>
<feature type="compositionally biased region" description="Polar residues" evidence="1">
    <location>
        <begin position="10"/>
        <end position="32"/>
    </location>
</feature>
<keyword evidence="3" id="KW-1185">Reference proteome</keyword>
<feature type="region of interest" description="Disordered" evidence="1">
    <location>
        <begin position="52"/>
        <end position="79"/>
    </location>
</feature>
<gene>
    <name evidence="2" type="ORF">R9X50_00029100</name>
</gene>
<accession>A0AAQ3LYJ5</accession>
<feature type="region of interest" description="Disordered" evidence="1">
    <location>
        <begin position="1"/>
        <end position="32"/>
    </location>
</feature>